<dbReference type="SUPFAM" id="SSF52402">
    <property type="entry name" value="Adenine nucleotide alpha hydrolases-like"/>
    <property type="match status" value="1"/>
</dbReference>
<name>A0A0W7WET0_9RHOB</name>
<dbReference type="STRING" id="1685382.AVJ23_20085"/>
<proteinExistence type="predicted"/>
<comment type="caution">
    <text evidence="1">The sequence shown here is derived from an EMBL/GenBank/DDBJ whole genome shotgun (WGS) entry which is preliminary data.</text>
</comment>
<dbReference type="EMBL" id="LPXO01000019">
    <property type="protein sequence ID" value="KUF08990.1"/>
    <property type="molecule type" value="Genomic_DNA"/>
</dbReference>
<reference evidence="1 2" key="1">
    <citation type="submission" date="2015-12" db="EMBL/GenBank/DDBJ databases">
        <authorList>
            <person name="Shamseldin A."/>
            <person name="Moawad H."/>
            <person name="Abd El-Rahim W.M."/>
            <person name="Sadowsky M.J."/>
        </authorList>
    </citation>
    <scope>NUCLEOTIDE SEQUENCE [LARGE SCALE GENOMIC DNA]</scope>
    <source>
        <strain evidence="1 2">SJ5A-1</strain>
    </source>
</reference>
<evidence type="ECO:0000313" key="1">
    <source>
        <dbReference type="EMBL" id="KUF08990.1"/>
    </source>
</evidence>
<keyword evidence="2" id="KW-1185">Reference proteome</keyword>
<accession>A0A0W7WET0</accession>
<sequence>MEHMSEQFPREPTVPDLANFTTLFHGGFILSAVDVFNAHSSPVISRIEETFARHDIDGFALCVHPDAAVTTFSREDRHAIAVGDIFDNHGGSVRDVLGDLLETRALPATLGRTDLGGRHAVILVEDGHFTVFNDPFGSRSVHYHLGEERAVSSHAVLLAELLGAKRGEQVGPYMQSEDYSRQKVRYLPGNITSWAKIRRLPPNHLFSSRFNATARYWPVEHWSESSEDVLFGHLDRAFDMLTTYLRGRYDPVLGITGGSDTRTVAAGFLARKCTFTGVTWQNFNFVDRERKVVEKICATHDIDHVYAKLDKNDVALEALEVNAHYAGGEFLAKAPRARAMQDAFSKMAPASLPKAFIIGYGGEIIRAFYAKKGRHHKAALSAGEMSQLYRYTDFSKENANFVRARFQDFRETAHMDKKSLRGFPPHDIFYWEHRMGMWGAATLDTFDPVMPALVGINSRKVFETALRLPEKRRLNKDLQMRYIAMQVPDLAAIPLI</sequence>
<dbReference type="Proteomes" id="UP000054396">
    <property type="component" value="Unassembled WGS sequence"/>
</dbReference>
<dbReference type="AlphaFoldDB" id="A0A0W7WET0"/>
<dbReference type="SUPFAM" id="SSF56235">
    <property type="entry name" value="N-terminal nucleophile aminohydrolases (Ntn hydrolases)"/>
    <property type="match status" value="1"/>
</dbReference>
<dbReference type="InterPro" id="IPR029055">
    <property type="entry name" value="Ntn_hydrolases_N"/>
</dbReference>
<evidence type="ECO:0000313" key="2">
    <source>
        <dbReference type="Proteomes" id="UP000054396"/>
    </source>
</evidence>
<evidence type="ECO:0008006" key="3">
    <source>
        <dbReference type="Google" id="ProtNLM"/>
    </source>
</evidence>
<gene>
    <name evidence="1" type="ORF">AVJ23_20085</name>
</gene>
<organism evidence="1 2">
    <name type="scientific">Pseudoponticoccus marisrubri</name>
    <dbReference type="NCBI Taxonomy" id="1685382"/>
    <lineage>
        <taxon>Bacteria</taxon>
        <taxon>Pseudomonadati</taxon>
        <taxon>Pseudomonadota</taxon>
        <taxon>Alphaproteobacteria</taxon>
        <taxon>Rhodobacterales</taxon>
        <taxon>Roseobacteraceae</taxon>
        <taxon>Pseudoponticoccus</taxon>
    </lineage>
</organism>
<protein>
    <recommendedName>
        <fullName evidence="3">Asparagine synthetase domain-containing protein</fullName>
    </recommendedName>
</protein>